<accession>A0A1I5A2C6</accession>
<keyword evidence="3" id="KW-1185">Reference proteome</keyword>
<keyword evidence="1" id="KW-0812">Transmembrane</keyword>
<feature type="transmembrane region" description="Helical" evidence="1">
    <location>
        <begin position="143"/>
        <end position="161"/>
    </location>
</feature>
<name>A0A1I5A2C6_PSUAM</name>
<feature type="transmembrane region" description="Helical" evidence="1">
    <location>
        <begin position="24"/>
        <end position="48"/>
    </location>
</feature>
<evidence type="ECO:0000256" key="1">
    <source>
        <dbReference type="SAM" id="Phobius"/>
    </source>
</evidence>
<dbReference type="OrthoDB" id="571348at2"/>
<feature type="transmembrane region" description="Helical" evidence="1">
    <location>
        <begin position="182"/>
        <end position="208"/>
    </location>
</feature>
<reference evidence="2 3" key="1">
    <citation type="submission" date="2016-10" db="EMBL/GenBank/DDBJ databases">
        <authorList>
            <person name="de Groot N.N."/>
        </authorList>
    </citation>
    <scope>NUCLEOTIDE SEQUENCE [LARGE SCALE GENOMIC DNA]</scope>
    <source>
        <strain evidence="2 3">CGMCC 4.1877</strain>
    </source>
</reference>
<dbReference type="STRING" id="260086.SAMN05216207_1016143"/>
<proteinExistence type="predicted"/>
<organism evidence="2 3">
    <name type="scientific">Pseudonocardia ammonioxydans</name>
    <dbReference type="NCBI Taxonomy" id="260086"/>
    <lineage>
        <taxon>Bacteria</taxon>
        <taxon>Bacillati</taxon>
        <taxon>Actinomycetota</taxon>
        <taxon>Actinomycetes</taxon>
        <taxon>Pseudonocardiales</taxon>
        <taxon>Pseudonocardiaceae</taxon>
        <taxon>Pseudonocardia</taxon>
    </lineage>
</organism>
<evidence type="ECO:0000313" key="3">
    <source>
        <dbReference type="Proteomes" id="UP000199614"/>
    </source>
</evidence>
<dbReference type="EMBL" id="FOUY01000016">
    <property type="protein sequence ID" value="SFN56558.1"/>
    <property type="molecule type" value="Genomic_DNA"/>
</dbReference>
<gene>
    <name evidence="2" type="ORF">SAMN05216207_1016143</name>
</gene>
<evidence type="ECO:0008006" key="4">
    <source>
        <dbReference type="Google" id="ProtNLM"/>
    </source>
</evidence>
<keyword evidence="1" id="KW-1133">Transmembrane helix</keyword>
<sequence>MPGPSSTLHSRHVREPARIVRAHLGPYVALNVLMYGAFLVGMGAALLFPELHAARNAAMHEDGTADLVLSLLGNFWLFSLTILAVNTLTVGVATILLPSMIVPFAGIALAAYRAFEFGTALAPVDETVATTLIPHSLTILVELQAYVLVMLGAYVLGRSWLRPGTVGAHNRRQGYVRGLRQVGWLSLPALALFVVGALYEAFEIIYIVPRLLAG</sequence>
<protein>
    <recommendedName>
        <fullName evidence="4">Stage II sporulation protein M</fullName>
    </recommendedName>
</protein>
<feature type="transmembrane region" description="Helical" evidence="1">
    <location>
        <begin position="95"/>
        <end position="115"/>
    </location>
</feature>
<feature type="transmembrane region" description="Helical" evidence="1">
    <location>
        <begin position="68"/>
        <end position="88"/>
    </location>
</feature>
<keyword evidence="1" id="KW-0472">Membrane</keyword>
<dbReference type="RefSeq" id="WP_093344352.1">
    <property type="nucleotide sequence ID" value="NZ_FOUY01000016.1"/>
</dbReference>
<dbReference type="AlphaFoldDB" id="A0A1I5A2C6"/>
<dbReference type="Proteomes" id="UP000199614">
    <property type="component" value="Unassembled WGS sequence"/>
</dbReference>
<evidence type="ECO:0000313" key="2">
    <source>
        <dbReference type="EMBL" id="SFN56558.1"/>
    </source>
</evidence>